<dbReference type="PANTHER" id="PTHR30411">
    <property type="entry name" value="CYTOPLASMIC PROTEIN"/>
    <property type="match status" value="1"/>
</dbReference>
<dbReference type="Proteomes" id="UP000824076">
    <property type="component" value="Unassembled WGS sequence"/>
</dbReference>
<dbReference type="NCBIfam" id="TIGR00011">
    <property type="entry name" value="YbaK_EbsC"/>
    <property type="match status" value="1"/>
</dbReference>
<dbReference type="Gene3D" id="3.90.960.10">
    <property type="entry name" value="YbaK/aminoacyl-tRNA synthetase-associated domain"/>
    <property type="match status" value="1"/>
</dbReference>
<evidence type="ECO:0000313" key="6">
    <source>
        <dbReference type="EMBL" id="HIU38627.1"/>
    </source>
</evidence>
<comment type="similarity">
    <text evidence="1 4">Belongs to the prolyl-tRNA editing family. YbaK/EbsC subfamily.</text>
</comment>
<dbReference type="PANTHER" id="PTHR30411:SF0">
    <property type="entry name" value="CYS-TRNA(PRO)_CYS-TRNA(CYS) DEACYLASE YBAK"/>
    <property type="match status" value="1"/>
</dbReference>
<proteinExistence type="inferred from homology"/>
<reference evidence="6" key="2">
    <citation type="journal article" date="2021" name="PeerJ">
        <title>Extensive microbial diversity within the chicken gut microbiome revealed by metagenomics and culture.</title>
        <authorList>
            <person name="Gilroy R."/>
            <person name="Ravi A."/>
            <person name="Getino M."/>
            <person name="Pursley I."/>
            <person name="Horton D.L."/>
            <person name="Alikhan N.F."/>
            <person name="Baker D."/>
            <person name="Gharbi K."/>
            <person name="Hall N."/>
            <person name="Watson M."/>
            <person name="Adriaenssens E.M."/>
            <person name="Foster-Nyarko E."/>
            <person name="Jarju S."/>
            <person name="Secka A."/>
            <person name="Antonio M."/>
            <person name="Oren A."/>
            <person name="Chaudhuri R.R."/>
            <person name="La Ragione R."/>
            <person name="Hildebrand F."/>
            <person name="Pallen M.J."/>
        </authorList>
    </citation>
    <scope>NUCLEOTIDE SEQUENCE</scope>
    <source>
        <strain evidence="6">17073</strain>
    </source>
</reference>
<protein>
    <recommendedName>
        <fullName evidence="4">Cys-tRNA(Pro)/Cys-tRNA(Cys) deacylase</fullName>
        <ecNumber evidence="4">4.2.-.-</ecNumber>
    </recommendedName>
</protein>
<keyword evidence="2 4" id="KW-0648">Protein biosynthesis</keyword>
<dbReference type="SUPFAM" id="SSF55826">
    <property type="entry name" value="YbaK/ProRS associated domain"/>
    <property type="match status" value="1"/>
</dbReference>
<evidence type="ECO:0000256" key="4">
    <source>
        <dbReference type="PIRNR" id="PIRNR006181"/>
    </source>
</evidence>
<dbReference type="EMBL" id="DVMS01000088">
    <property type="protein sequence ID" value="HIU38627.1"/>
    <property type="molecule type" value="Genomic_DNA"/>
</dbReference>
<reference evidence="6" key="1">
    <citation type="submission" date="2020-10" db="EMBL/GenBank/DDBJ databases">
        <authorList>
            <person name="Gilroy R."/>
        </authorList>
    </citation>
    <scope>NUCLEOTIDE SEQUENCE</scope>
    <source>
        <strain evidence="6">17073</strain>
    </source>
</reference>
<dbReference type="EC" id="4.2.-.-" evidence="4"/>
<evidence type="ECO:0000256" key="3">
    <source>
        <dbReference type="ARBA" id="ARBA00023239"/>
    </source>
</evidence>
<dbReference type="PIRSF" id="PIRSF006181">
    <property type="entry name" value="EbsC_YbaK"/>
    <property type="match status" value="1"/>
</dbReference>
<dbReference type="GO" id="GO:0016829">
    <property type="term" value="F:lyase activity"/>
    <property type="evidence" value="ECO:0007669"/>
    <property type="project" value="UniProtKB-KW"/>
</dbReference>
<dbReference type="GO" id="GO:0002161">
    <property type="term" value="F:aminoacyl-tRNA deacylase activity"/>
    <property type="evidence" value="ECO:0007669"/>
    <property type="project" value="InterPro"/>
</dbReference>
<evidence type="ECO:0000313" key="7">
    <source>
        <dbReference type="Proteomes" id="UP000824076"/>
    </source>
</evidence>
<gene>
    <name evidence="6" type="primary">ybaK</name>
    <name evidence="6" type="ORF">IAD18_03045</name>
</gene>
<name>A0A9D1IJX8_9BACT</name>
<dbReference type="CDD" id="cd00002">
    <property type="entry name" value="YbaK_deacylase"/>
    <property type="match status" value="1"/>
</dbReference>
<accession>A0A9D1IJX8</accession>
<dbReference type="AlphaFoldDB" id="A0A9D1IJX8"/>
<dbReference type="InterPro" id="IPR004369">
    <property type="entry name" value="Prolyl-tRNA_editing_YbaK/EbsC"/>
</dbReference>
<feature type="domain" description="YbaK/aminoacyl-tRNA synthetase-associated" evidence="5">
    <location>
        <begin position="34"/>
        <end position="147"/>
    </location>
</feature>
<evidence type="ECO:0000256" key="1">
    <source>
        <dbReference type="ARBA" id="ARBA00009798"/>
    </source>
</evidence>
<dbReference type="GO" id="GO:0006412">
    <property type="term" value="P:translation"/>
    <property type="evidence" value="ECO:0007669"/>
    <property type="project" value="UniProtKB-KW"/>
</dbReference>
<dbReference type="InterPro" id="IPR036754">
    <property type="entry name" value="YbaK/aa-tRNA-synt-asso_dom_sf"/>
</dbReference>
<sequence>MATTKTNVARLLDKAKIKYELVPYVVDETDLSATHIADQLGENIGQVFKTLVLVGDKTKYIVCVVPGDMEVDLKKAAKVSGNKKVEMLHMKELLPVTGYIRGGCSPIGMKKAFPTYFHSTCMDFEYIYVSAGMRGLQLKINPKELVDYVRADIADVAVK</sequence>
<evidence type="ECO:0000256" key="2">
    <source>
        <dbReference type="ARBA" id="ARBA00022917"/>
    </source>
</evidence>
<evidence type="ECO:0000259" key="5">
    <source>
        <dbReference type="Pfam" id="PF04073"/>
    </source>
</evidence>
<dbReference type="Pfam" id="PF04073">
    <property type="entry name" value="tRNA_edit"/>
    <property type="match status" value="1"/>
</dbReference>
<dbReference type="InterPro" id="IPR007214">
    <property type="entry name" value="YbaK/aa-tRNA-synth-assoc-dom"/>
</dbReference>
<organism evidence="6 7">
    <name type="scientific">Candidatus Limisoma intestinavium</name>
    <dbReference type="NCBI Taxonomy" id="2840856"/>
    <lineage>
        <taxon>Bacteria</taxon>
        <taxon>Pseudomonadati</taxon>
        <taxon>Bacteroidota</taxon>
        <taxon>Bacteroidia</taxon>
        <taxon>Bacteroidales</taxon>
        <taxon>Candidatus Limisoma</taxon>
    </lineage>
</organism>
<keyword evidence="3 4" id="KW-0456">Lyase</keyword>
<comment type="caution">
    <text evidence="6">The sequence shown here is derived from an EMBL/GenBank/DDBJ whole genome shotgun (WGS) entry which is preliminary data.</text>
</comment>